<dbReference type="EMBL" id="CM055094">
    <property type="protein sequence ID" value="KAJ7561108.1"/>
    <property type="molecule type" value="Genomic_DNA"/>
</dbReference>
<gene>
    <name evidence="1" type="ORF">O6H91_03G014200</name>
</gene>
<comment type="caution">
    <text evidence="1">The sequence shown here is derived from an EMBL/GenBank/DDBJ whole genome shotgun (WGS) entry which is preliminary data.</text>
</comment>
<accession>A0ACC2E3N6</accession>
<reference evidence="2" key="1">
    <citation type="journal article" date="2024" name="Proc. Natl. Acad. Sci. U.S.A.">
        <title>Extraordinary preservation of gene collinearity over three hundred million years revealed in homosporous lycophytes.</title>
        <authorList>
            <person name="Li C."/>
            <person name="Wickell D."/>
            <person name="Kuo L.Y."/>
            <person name="Chen X."/>
            <person name="Nie B."/>
            <person name="Liao X."/>
            <person name="Peng D."/>
            <person name="Ji J."/>
            <person name="Jenkins J."/>
            <person name="Williams M."/>
            <person name="Shu S."/>
            <person name="Plott C."/>
            <person name="Barry K."/>
            <person name="Rajasekar S."/>
            <person name="Grimwood J."/>
            <person name="Han X."/>
            <person name="Sun S."/>
            <person name="Hou Z."/>
            <person name="He W."/>
            <person name="Dai G."/>
            <person name="Sun C."/>
            <person name="Schmutz J."/>
            <person name="Leebens-Mack J.H."/>
            <person name="Li F.W."/>
            <person name="Wang L."/>
        </authorList>
    </citation>
    <scope>NUCLEOTIDE SEQUENCE [LARGE SCALE GENOMIC DNA]</scope>
    <source>
        <strain evidence="2">cv. PW_Plant_1</strain>
    </source>
</reference>
<sequence>MDFRLPSTDQLLLYGLLSCALIAITSGCIMSSFKTMLMVYGIGVFLLLLIFIPDWPYFYRHPREWMQPKRLESSSSIISQSRAELLRSSSFDSKGHR</sequence>
<protein>
    <submittedName>
        <fullName evidence="1">Uncharacterized protein</fullName>
    </submittedName>
</protein>
<evidence type="ECO:0000313" key="1">
    <source>
        <dbReference type="EMBL" id="KAJ7561108.1"/>
    </source>
</evidence>
<keyword evidence="2" id="KW-1185">Reference proteome</keyword>
<name>A0ACC2E3N6_DIPCM</name>
<organism evidence="1 2">
    <name type="scientific">Diphasiastrum complanatum</name>
    <name type="common">Issler's clubmoss</name>
    <name type="synonym">Lycopodium complanatum</name>
    <dbReference type="NCBI Taxonomy" id="34168"/>
    <lineage>
        <taxon>Eukaryota</taxon>
        <taxon>Viridiplantae</taxon>
        <taxon>Streptophyta</taxon>
        <taxon>Embryophyta</taxon>
        <taxon>Tracheophyta</taxon>
        <taxon>Lycopodiopsida</taxon>
        <taxon>Lycopodiales</taxon>
        <taxon>Lycopodiaceae</taxon>
        <taxon>Lycopodioideae</taxon>
        <taxon>Diphasiastrum</taxon>
    </lineage>
</organism>
<dbReference type="Proteomes" id="UP001162992">
    <property type="component" value="Chromosome 3"/>
</dbReference>
<proteinExistence type="predicted"/>
<evidence type="ECO:0000313" key="2">
    <source>
        <dbReference type="Proteomes" id="UP001162992"/>
    </source>
</evidence>